<feature type="transmembrane region" description="Helical" evidence="6">
    <location>
        <begin position="124"/>
        <end position="146"/>
    </location>
</feature>
<keyword evidence="9" id="KW-1185">Reference proteome</keyword>
<comment type="subcellular location">
    <subcellularLocation>
        <location evidence="1">Cell membrane</location>
        <topology evidence="1">Multi-pass membrane protein</topology>
    </subcellularLocation>
</comment>
<evidence type="ECO:0000259" key="7">
    <source>
        <dbReference type="PROSITE" id="PS50887"/>
    </source>
</evidence>
<dbReference type="SMART" id="SM00267">
    <property type="entry name" value="GGDEF"/>
    <property type="match status" value="1"/>
</dbReference>
<proteinExistence type="predicted"/>
<feature type="transmembrane region" description="Helical" evidence="6">
    <location>
        <begin position="63"/>
        <end position="90"/>
    </location>
</feature>
<feature type="transmembrane region" description="Helical" evidence="6">
    <location>
        <begin position="34"/>
        <end position="51"/>
    </location>
</feature>
<gene>
    <name evidence="8" type="ORF">GC093_21620</name>
</gene>
<sequence>MYLIPFANACVLIALSYIALKLKNRLFMERYESVSAPLLTGLACVIMMLQPNPNYALATDLSFAPIIMAGLRFGWLISLLSAIIPSLYIYAIQETYGWMRIAQDFIIPAIISSMFHRKENESGYAIIPFWDGIKICTLLAIVHIAISGFIQPNVLSPSFFGTHLIILMLSALAVVILIVMYNDENRTWMLQRRLELQANQDGLTGLPNLRSFMNIASNTVRFRPVTIMMVDIDNFKKYNDTFGHLQGDLLLQEIGQTLRTTIYEHDYVARYGGEEFIIMSQITDYSELEHYAGKLCHAVKAYQSTGLEETTTTISIGISISGSKHDELLHIISEADEALYFSKGNGKNRHTFFSDILATAKNT</sequence>
<dbReference type="CDD" id="cd01949">
    <property type="entry name" value="GGDEF"/>
    <property type="match status" value="1"/>
</dbReference>
<keyword evidence="5 6" id="KW-0472">Membrane</keyword>
<keyword evidence="3 6" id="KW-0812">Transmembrane</keyword>
<dbReference type="RefSeq" id="WP_171654027.1">
    <property type="nucleotide sequence ID" value="NZ_WHOD01000082.1"/>
</dbReference>
<evidence type="ECO:0000313" key="8">
    <source>
        <dbReference type="EMBL" id="NOU95802.1"/>
    </source>
</evidence>
<dbReference type="InterPro" id="IPR029787">
    <property type="entry name" value="Nucleotide_cyclase"/>
</dbReference>
<name>A0A972GS96_9BACL</name>
<dbReference type="Gene3D" id="3.30.70.270">
    <property type="match status" value="1"/>
</dbReference>
<dbReference type="Proteomes" id="UP000641588">
    <property type="component" value="Unassembled WGS sequence"/>
</dbReference>
<accession>A0A972GS96</accession>
<dbReference type="Gene3D" id="1.10.1760.20">
    <property type="match status" value="1"/>
</dbReference>
<dbReference type="InterPro" id="IPR043128">
    <property type="entry name" value="Rev_trsase/Diguanyl_cyclase"/>
</dbReference>
<dbReference type="InterPro" id="IPR011620">
    <property type="entry name" value="Sig_transdc_His_kinase_LytS_TM"/>
</dbReference>
<reference evidence="8" key="1">
    <citation type="submission" date="2019-10" db="EMBL/GenBank/DDBJ databases">
        <title>Description of Paenibacillus glebae sp. nov.</title>
        <authorList>
            <person name="Carlier A."/>
            <person name="Qi S."/>
        </authorList>
    </citation>
    <scope>NUCLEOTIDE SEQUENCE</scope>
    <source>
        <strain evidence="8">LMG 31456</strain>
    </source>
</reference>
<dbReference type="GO" id="GO:0071555">
    <property type="term" value="P:cell wall organization"/>
    <property type="evidence" value="ECO:0007669"/>
    <property type="project" value="InterPro"/>
</dbReference>
<evidence type="ECO:0000256" key="4">
    <source>
        <dbReference type="ARBA" id="ARBA00022989"/>
    </source>
</evidence>
<dbReference type="GO" id="GO:0043709">
    <property type="term" value="P:cell adhesion involved in single-species biofilm formation"/>
    <property type="evidence" value="ECO:0007669"/>
    <property type="project" value="TreeGrafter"/>
</dbReference>
<keyword evidence="2" id="KW-1003">Cell membrane</keyword>
<dbReference type="PROSITE" id="PS50887">
    <property type="entry name" value="GGDEF"/>
    <property type="match status" value="1"/>
</dbReference>
<dbReference type="GO" id="GO:1902201">
    <property type="term" value="P:negative regulation of bacterial-type flagellum-dependent cell motility"/>
    <property type="evidence" value="ECO:0007669"/>
    <property type="project" value="TreeGrafter"/>
</dbReference>
<dbReference type="GO" id="GO:0052621">
    <property type="term" value="F:diguanylate cyclase activity"/>
    <property type="evidence" value="ECO:0007669"/>
    <property type="project" value="TreeGrafter"/>
</dbReference>
<dbReference type="AlphaFoldDB" id="A0A972GS96"/>
<evidence type="ECO:0000256" key="2">
    <source>
        <dbReference type="ARBA" id="ARBA00022475"/>
    </source>
</evidence>
<evidence type="ECO:0000256" key="3">
    <source>
        <dbReference type="ARBA" id="ARBA00022692"/>
    </source>
</evidence>
<dbReference type="InterPro" id="IPR050469">
    <property type="entry name" value="Diguanylate_Cyclase"/>
</dbReference>
<feature type="transmembrane region" description="Helical" evidence="6">
    <location>
        <begin position="6"/>
        <end position="22"/>
    </location>
</feature>
<dbReference type="InterPro" id="IPR000160">
    <property type="entry name" value="GGDEF_dom"/>
</dbReference>
<dbReference type="PANTHER" id="PTHR45138:SF9">
    <property type="entry name" value="DIGUANYLATE CYCLASE DGCM-RELATED"/>
    <property type="match status" value="1"/>
</dbReference>
<keyword evidence="4 6" id="KW-1133">Transmembrane helix</keyword>
<dbReference type="GO" id="GO:0000155">
    <property type="term" value="F:phosphorelay sensor kinase activity"/>
    <property type="evidence" value="ECO:0007669"/>
    <property type="project" value="InterPro"/>
</dbReference>
<evidence type="ECO:0000256" key="5">
    <source>
        <dbReference type="ARBA" id="ARBA00023136"/>
    </source>
</evidence>
<feature type="domain" description="GGDEF" evidence="7">
    <location>
        <begin position="223"/>
        <end position="355"/>
    </location>
</feature>
<dbReference type="EMBL" id="WHOD01000082">
    <property type="protein sequence ID" value="NOU95802.1"/>
    <property type="molecule type" value="Genomic_DNA"/>
</dbReference>
<dbReference type="Pfam" id="PF07694">
    <property type="entry name" value="5TM-5TMR_LYT"/>
    <property type="match status" value="1"/>
</dbReference>
<protein>
    <submittedName>
        <fullName evidence="8">Diguanylate cyclase</fullName>
    </submittedName>
</protein>
<evidence type="ECO:0000256" key="1">
    <source>
        <dbReference type="ARBA" id="ARBA00004651"/>
    </source>
</evidence>
<organism evidence="8 9">
    <name type="scientific">Paenibacillus foliorum</name>
    <dbReference type="NCBI Taxonomy" id="2654974"/>
    <lineage>
        <taxon>Bacteria</taxon>
        <taxon>Bacillati</taxon>
        <taxon>Bacillota</taxon>
        <taxon>Bacilli</taxon>
        <taxon>Bacillales</taxon>
        <taxon>Paenibacillaceae</taxon>
        <taxon>Paenibacillus</taxon>
    </lineage>
</organism>
<feature type="transmembrane region" description="Helical" evidence="6">
    <location>
        <begin position="158"/>
        <end position="181"/>
    </location>
</feature>
<dbReference type="SUPFAM" id="SSF55073">
    <property type="entry name" value="Nucleotide cyclase"/>
    <property type="match status" value="1"/>
</dbReference>
<dbReference type="PANTHER" id="PTHR45138">
    <property type="entry name" value="REGULATORY COMPONENTS OF SENSORY TRANSDUCTION SYSTEM"/>
    <property type="match status" value="1"/>
</dbReference>
<dbReference type="GO" id="GO:0005886">
    <property type="term" value="C:plasma membrane"/>
    <property type="evidence" value="ECO:0007669"/>
    <property type="project" value="UniProtKB-SubCell"/>
</dbReference>
<dbReference type="Pfam" id="PF00990">
    <property type="entry name" value="GGDEF"/>
    <property type="match status" value="1"/>
</dbReference>
<evidence type="ECO:0000313" key="9">
    <source>
        <dbReference type="Proteomes" id="UP000641588"/>
    </source>
</evidence>
<dbReference type="NCBIfam" id="TIGR00254">
    <property type="entry name" value="GGDEF"/>
    <property type="match status" value="1"/>
</dbReference>
<comment type="caution">
    <text evidence="8">The sequence shown here is derived from an EMBL/GenBank/DDBJ whole genome shotgun (WGS) entry which is preliminary data.</text>
</comment>
<evidence type="ECO:0000256" key="6">
    <source>
        <dbReference type="SAM" id="Phobius"/>
    </source>
</evidence>